<dbReference type="Ensembl" id="ENSOMYT00000023430.2">
    <property type="protein sequence ID" value="ENSOMYP00000021346.2"/>
    <property type="gene ID" value="ENSOMYG00000010264.2"/>
</dbReference>
<evidence type="ECO:0000313" key="10">
    <source>
        <dbReference type="Proteomes" id="UP000694395"/>
    </source>
</evidence>
<evidence type="ECO:0000256" key="6">
    <source>
        <dbReference type="ARBA" id="ARBA00023180"/>
    </source>
</evidence>
<keyword evidence="4 8" id="KW-0732">Signal</keyword>
<reference evidence="9" key="2">
    <citation type="submission" date="2025-08" db="UniProtKB">
        <authorList>
            <consortium name="Ensembl"/>
        </authorList>
    </citation>
    <scope>IDENTIFICATION</scope>
</reference>
<comment type="function">
    <text evidence="7">May play a role in neural plasticity. May be involved during axon regeneration.</text>
</comment>
<keyword evidence="10" id="KW-1185">Reference proteome</keyword>
<dbReference type="PROSITE" id="PS00898">
    <property type="entry name" value="EPENDYMIN_1"/>
    <property type="match status" value="1"/>
</dbReference>
<dbReference type="GO" id="GO:0005764">
    <property type="term" value="C:lysosome"/>
    <property type="evidence" value="ECO:0007669"/>
    <property type="project" value="TreeGrafter"/>
</dbReference>
<evidence type="ECO:0000256" key="5">
    <source>
        <dbReference type="ARBA" id="ARBA00022837"/>
    </source>
</evidence>
<name>A0A8C7PGK7_ONCMY</name>
<keyword evidence="6" id="KW-0325">Glycoprotein</keyword>
<dbReference type="Pfam" id="PF00811">
    <property type="entry name" value="Ependymin"/>
    <property type="match status" value="1"/>
</dbReference>
<reference evidence="9" key="3">
    <citation type="submission" date="2025-09" db="UniProtKB">
        <authorList>
            <consortium name="Ensembl"/>
        </authorList>
    </citation>
    <scope>IDENTIFICATION</scope>
</reference>
<dbReference type="GO" id="GO:0007160">
    <property type="term" value="P:cell-matrix adhesion"/>
    <property type="evidence" value="ECO:0007669"/>
    <property type="project" value="InterPro"/>
</dbReference>
<dbReference type="SMART" id="SM00026">
    <property type="entry name" value="EPEND"/>
    <property type="match status" value="1"/>
</dbReference>
<dbReference type="PRINTS" id="PR00317">
    <property type="entry name" value="EPENDYMIN"/>
</dbReference>
<dbReference type="Proteomes" id="UP000694395">
    <property type="component" value="Chromosome 12"/>
</dbReference>
<evidence type="ECO:0000256" key="7">
    <source>
        <dbReference type="ARBA" id="ARBA00025568"/>
    </source>
</evidence>
<evidence type="ECO:0000256" key="8">
    <source>
        <dbReference type="SAM" id="SignalP"/>
    </source>
</evidence>
<feature type="chain" id="PRO_5035456871" evidence="8">
    <location>
        <begin position="26"/>
        <end position="311"/>
    </location>
</feature>
<dbReference type="GO" id="GO:0005509">
    <property type="term" value="F:calcium ion binding"/>
    <property type="evidence" value="ECO:0007669"/>
    <property type="project" value="InterPro"/>
</dbReference>
<comment type="similarity">
    <text evidence="2">Belongs to the ependymin family.</text>
</comment>
<dbReference type="PANTHER" id="PTHR10697">
    <property type="entry name" value="MAMMALIAN EPENDYMIN-RELATED PROTEIN 1"/>
    <property type="match status" value="1"/>
</dbReference>
<evidence type="ECO:0000256" key="3">
    <source>
        <dbReference type="ARBA" id="ARBA00022525"/>
    </source>
</evidence>
<dbReference type="GO" id="GO:0005576">
    <property type="term" value="C:extracellular region"/>
    <property type="evidence" value="ECO:0007669"/>
    <property type="project" value="UniProtKB-SubCell"/>
</dbReference>
<dbReference type="InterPro" id="IPR018224">
    <property type="entry name" value="Ependymin_CS"/>
</dbReference>
<comment type="subcellular location">
    <subcellularLocation>
        <location evidence="1">Secreted</location>
    </subcellularLocation>
</comment>
<evidence type="ECO:0000256" key="2">
    <source>
        <dbReference type="ARBA" id="ARBA00010771"/>
    </source>
</evidence>
<feature type="signal peptide" evidence="8">
    <location>
        <begin position="1"/>
        <end position="25"/>
    </location>
</feature>
<reference evidence="9" key="1">
    <citation type="submission" date="2020-07" db="EMBL/GenBank/DDBJ databases">
        <title>A long reads based de novo assembly of the rainbow trout Arlee double haploid line genome.</title>
        <authorList>
            <person name="Gao G."/>
            <person name="Palti Y."/>
        </authorList>
    </citation>
    <scope>NUCLEOTIDE SEQUENCE [LARGE SCALE GENOMIC DNA]</scope>
</reference>
<organism evidence="9 10">
    <name type="scientific">Oncorhynchus mykiss</name>
    <name type="common">Rainbow trout</name>
    <name type="synonym">Salmo gairdneri</name>
    <dbReference type="NCBI Taxonomy" id="8022"/>
    <lineage>
        <taxon>Eukaryota</taxon>
        <taxon>Metazoa</taxon>
        <taxon>Chordata</taxon>
        <taxon>Craniata</taxon>
        <taxon>Vertebrata</taxon>
        <taxon>Euteleostomi</taxon>
        <taxon>Actinopterygii</taxon>
        <taxon>Neopterygii</taxon>
        <taxon>Teleostei</taxon>
        <taxon>Protacanthopterygii</taxon>
        <taxon>Salmoniformes</taxon>
        <taxon>Salmonidae</taxon>
        <taxon>Salmoninae</taxon>
        <taxon>Oncorhynchus</taxon>
    </lineage>
</organism>
<keyword evidence="3" id="KW-0964">Secreted</keyword>
<evidence type="ECO:0000256" key="1">
    <source>
        <dbReference type="ARBA" id="ARBA00004613"/>
    </source>
</evidence>
<proteinExistence type="inferred from homology"/>
<protein>
    <submittedName>
        <fullName evidence="9">Ependymin</fullName>
    </submittedName>
</protein>
<sequence length="311" mass="34585">MQMKMQDFAFAALSIWLCLGATALAESHGPQHCTSPNMTGVLTVMALTGGEIKATGHYSYDSTNKKLRFTESEMHLNKTEHLEDYLMLFEEGVFYDIDMKNQSCKKMSLHSHAHALELPAGAAHQVELFLGSDTVQEDNIKVNIWMGSVAETKGQYSALTTVGECLPLSTFYSTDSITLLFSNSEVVTEVKAPRDFSIWMAICNTLSAETSISFVCNPIRVKPSSISGVWVNTAGGKKSSSKRTWKVLLFGSKMLEVFFNFPSTSMKLKSLHFLYKVPFCKKRILPCCKIQVMILSVSCFLKDFLSTPSTK</sequence>
<dbReference type="GeneTree" id="ENSGT00940000168284"/>
<evidence type="ECO:0000313" key="9">
    <source>
        <dbReference type="Ensembl" id="ENSOMYP00000021346.2"/>
    </source>
</evidence>
<dbReference type="AlphaFoldDB" id="A0A8C7PGK7"/>
<dbReference type="InterPro" id="IPR001299">
    <property type="entry name" value="Ependymin"/>
</dbReference>
<dbReference type="PANTHER" id="PTHR10697:SF5">
    <property type="entry name" value="EPENDYMIN-RELATED"/>
    <property type="match status" value="1"/>
</dbReference>
<accession>A0A8C7PGK7</accession>
<keyword evidence="5" id="KW-0106">Calcium</keyword>
<evidence type="ECO:0000256" key="4">
    <source>
        <dbReference type="ARBA" id="ARBA00022729"/>
    </source>
</evidence>